<gene>
    <name evidence="1" type="ORF">Tsubulata_007950</name>
</gene>
<proteinExistence type="predicted"/>
<reference evidence="1" key="2">
    <citation type="journal article" date="2023" name="Plants (Basel)">
        <title>Annotation of the Turnera subulata (Passifloraceae) Draft Genome Reveals the S-Locus Evolved after the Divergence of Turneroideae from Passifloroideae in a Stepwise Manner.</title>
        <authorList>
            <person name="Henning P.M."/>
            <person name="Roalson E.H."/>
            <person name="Mir W."/>
            <person name="McCubbin A.G."/>
            <person name="Shore J.S."/>
        </authorList>
    </citation>
    <scope>NUCLEOTIDE SEQUENCE</scope>
    <source>
        <strain evidence="1">F60SS</strain>
    </source>
</reference>
<reference evidence="1" key="1">
    <citation type="submission" date="2022-02" db="EMBL/GenBank/DDBJ databases">
        <authorList>
            <person name="Henning P.M."/>
            <person name="McCubbin A.G."/>
            <person name="Shore J.S."/>
        </authorList>
    </citation>
    <scope>NUCLEOTIDE SEQUENCE</scope>
    <source>
        <strain evidence="1">F60SS</strain>
        <tissue evidence="1">Leaves</tissue>
    </source>
</reference>
<dbReference type="InterPro" id="IPR040092">
    <property type="entry name" value="TBRG1"/>
</dbReference>
<organism evidence="1 2">
    <name type="scientific">Turnera subulata</name>
    <dbReference type="NCBI Taxonomy" id="218843"/>
    <lineage>
        <taxon>Eukaryota</taxon>
        <taxon>Viridiplantae</taxon>
        <taxon>Streptophyta</taxon>
        <taxon>Embryophyta</taxon>
        <taxon>Tracheophyta</taxon>
        <taxon>Spermatophyta</taxon>
        <taxon>Magnoliopsida</taxon>
        <taxon>eudicotyledons</taxon>
        <taxon>Gunneridae</taxon>
        <taxon>Pentapetalae</taxon>
        <taxon>rosids</taxon>
        <taxon>fabids</taxon>
        <taxon>Malpighiales</taxon>
        <taxon>Passifloraceae</taxon>
        <taxon>Turnera</taxon>
    </lineage>
</organism>
<dbReference type="Gene3D" id="2.130.10.10">
    <property type="entry name" value="YVTN repeat-like/Quinoprotein amine dehydrogenase"/>
    <property type="match status" value="1"/>
</dbReference>
<dbReference type="OrthoDB" id="1928087at2759"/>
<dbReference type="PANTHER" id="PTHR22715:SF1">
    <property type="entry name" value="DNA BINDING PROTEIN"/>
    <property type="match status" value="1"/>
</dbReference>
<dbReference type="SUPFAM" id="SSF50978">
    <property type="entry name" value="WD40 repeat-like"/>
    <property type="match status" value="1"/>
</dbReference>
<keyword evidence="2" id="KW-1185">Reference proteome</keyword>
<dbReference type="GO" id="GO:0005634">
    <property type="term" value="C:nucleus"/>
    <property type="evidence" value="ECO:0007669"/>
    <property type="project" value="TreeGrafter"/>
</dbReference>
<comment type="caution">
    <text evidence="1">The sequence shown here is derived from an EMBL/GenBank/DDBJ whole genome shotgun (WGS) entry which is preliminary data.</text>
</comment>
<dbReference type="Proteomes" id="UP001141552">
    <property type="component" value="Unassembled WGS sequence"/>
</dbReference>
<name>A0A9Q0JIN7_9ROSI</name>
<sequence>MDCLCSTCASDSIDHHSVKILHVEAGYVSVLVKLSTAKRIQCILICEPSNLVAAGEGGSLHIWTMNSEWSATTEEFLIADNDYKSPSIIELQRIPDCASLVVGHNGLGEFTLWNISKHIFLTRFSAPSNLVYQFLPISLFKWQNKGHGLNHSNVKEHINRNMDATNLWFSENGENHSLPSLEGEDIAMWLFVSTMDDSHVQHGYMSANCQLASVVVWRLALMVENMLIFGSTLDPRTAAIGSSGGHGIIGTLDGSLYTWELSTGNKISVLHQFKGGRVSRIATDDSRPGVLAVADDSGQLLVYRLHSGCK</sequence>
<protein>
    <submittedName>
        <fullName evidence="1">Uncharacterized protein</fullName>
    </submittedName>
</protein>
<evidence type="ECO:0000313" key="1">
    <source>
        <dbReference type="EMBL" id="KAJ4842100.1"/>
    </source>
</evidence>
<dbReference type="GO" id="GO:0051726">
    <property type="term" value="P:regulation of cell cycle"/>
    <property type="evidence" value="ECO:0007669"/>
    <property type="project" value="TreeGrafter"/>
</dbReference>
<dbReference type="AlphaFoldDB" id="A0A9Q0JIN7"/>
<accession>A0A9Q0JIN7</accession>
<evidence type="ECO:0000313" key="2">
    <source>
        <dbReference type="Proteomes" id="UP001141552"/>
    </source>
</evidence>
<dbReference type="InterPro" id="IPR015943">
    <property type="entry name" value="WD40/YVTN_repeat-like_dom_sf"/>
</dbReference>
<dbReference type="InterPro" id="IPR036322">
    <property type="entry name" value="WD40_repeat_dom_sf"/>
</dbReference>
<dbReference type="PANTHER" id="PTHR22715">
    <property type="entry name" value="TRANSFORMING GROWTH FACTOR BETA REGULATED GENE 1"/>
    <property type="match status" value="1"/>
</dbReference>
<dbReference type="EMBL" id="JAKUCV010002593">
    <property type="protein sequence ID" value="KAJ4842100.1"/>
    <property type="molecule type" value="Genomic_DNA"/>
</dbReference>